<protein>
    <recommendedName>
        <fullName evidence="4">Translation initiation factor beta propellor-like domain-containing protein</fullName>
    </recommendedName>
</protein>
<dbReference type="Proteomes" id="UP000245506">
    <property type="component" value="Unassembled WGS sequence"/>
</dbReference>
<evidence type="ECO:0000259" key="4">
    <source>
        <dbReference type="Pfam" id="PF08662"/>
    </source>
</evidence>
<evidence type="ECO:0000256" key="3">
    <source>
        <dbReference type="PROSITE-ProRule" id="PRU00221"/>
    </source>
</evidence>
<gene>
    <name evidence="5" type="ORF">DKT75_06165</name>
</gene>
<dbReference type="PROSITE" id="PS00678">
    <property type="entry name" value="WD_REPEATS_1"/>
    <property type="match status" value="1"/>
</dbReference>
<evidence type="ECO:0000313" key="5">
    <source>
        <dbReference type="EMBL" id="PWQ97505.1"/>
    </source>
</evidence>
<feature type="repeat" description="WD" evidence="3">
    <location>
        <begin position="270"/>
        <end position="302"/>
    </location>
</feature>
<proteinExistence type="predicted"/>
<dbReference type="PANTHER" id="PTHR19848:SF8">
    <property type="entry name" value="F-BOX AND WD REPEAT DOMAIN CONTAINING 7"/>
    <property type="match status" value="1"/>
</dbReference>
<dbReference type="InterPro" id="IPR019775">
    <property type="entry name" value="WD40_repeat_CS"/>
</dbReference>
<dbReference type="Pfam" id="PF08662">
    <property type="entry name" value="eIF2A"/>
    <property type="match status" value="1"/>
</dbReference>
<keyword evidence="1 3" id="KW-0853">WD repeat</keyword>
<accession>A0A317CG22</accession>
<dbReference type="OrthoDB" id="511103at2"/>
<dbReference type="SUPFAM" id="SSF50978">
    <property type="entry name" value="WD40 repeat-like"/>
    <property type="match status" value="1"/>
</dbReference>
<dbReference type="SMART" id="SM00320">
    <property type="entry name" value="WD40"/>
    <property type="match status" value="8"/>
</dbReference>
<dbReference type="InterPro" id="IPR036322">
    <property type="entry name" value="WD40_repeat_dom_sf"/>
</dbReference>
<dbReference type="RefSeq" id="WP_109822547.1">
    <property type="nucleotide sequence ID" value="NZ_QGKL01000019.1"/>
</dbReference>
<reference evidence="5 6" key="1">
    <citation type="submission" date="2018-05" db="EMBL/GenBank/DDBJ databases">
        <title>Leucothrix arctica sp. nov., isolated from Arctic seawater.</title>
        <authorList>
            <person name="Choi A."/>
            <person name="Baek K."/>
        </authorList>
    </citation>
    <scope>NUCLEOTIDE SEQUENCE [LARGE SCALE GENOMIC DNA]</scope>
    <source>
        <strain evidence="5 6">IMCC9719</strain>
    </source>
</reference>
<keyword evidence="6" id="KW-1185">Reference proteome</keyword>
<dbReference type="Gene3D" id="2.130.10.10">
    <property type="entry name" value="YVTN repeat-like/Quinoprotein amine dehydrogenase"/>
    <property type="match status" value="2"/>
</dbReference>
<dbReference type="PANTHER" id="PTHR19848">
    <property type="entry name" value="WD40 REPEAT PROTEIN"/>
    <property type="match status" value="1"/>
</dbReference>
<feature type="repeat" description="WD" evidence="3">
    <location>
        <begin position="193"/>
        <end position="225"/>
    </location>
</feature>
<sequence length="350" mass="38065">MSDIDLSEYDSELVSELWSIELDDYIIDLAISPDSNKLVAATVEGSVFLIDNQGDSAQSTLIGQHANGINSVSWRSDGAEFATAGQDGLVKIWDGISGKVLSTLEAGNSWVGKVVYNHHRNILATAAGKHLKLWDEQYEIIYESSDHASTIADVAWSPNGSEIAVAAYGGVTRHKPDQKNSIKKYTWKGSSLAMAWSPDGKYISTGEQDLTVHFWNVKTGEDAQMSGFSSKALELSWSTNGRWLITGGGIDICLWDCSGKGPVGRTPRQYAGHYNKVTQLGFQPDGDLLASTDADSFLFMWDPIKHEKIIGGAKFSAPASSLQWSHEGKLAIGHENGKVRLLEVNSIAEK</sequence>
<keyword evidence="2" id="KW-0677">Repeat</keyword>
<name>A0A317CG22_9GAMM</name>
<dbReference type="InterPro" id="IPR015943">
    <property type="entry name" value="WD40/YVTN_repeat-like_dom_sf"/>
</dbReference>
<organism evidence="5 6">
    <name type="scientific">Leucothrix arctica</name>
    <dbReference type="NCBI Taxonomy" id="1481894"/>
    <lineage>
        <taxon>Bacteria</taxon>
        <taxon>Pseudomonadati</taxon>
        <taxon>Pseudomonadota</taxon>
        <taxon>Gammaproteobacteria</taxon>
        <taxon>Thiotrichales</taxon>
        <taxon>Thiotrichaceae</taxon>
        <taxon>Leucothrix</taxon>
    </lineage>
</organism>
<feature type="domain" description="Translation initiation factor beta propellor-like" evidence="4">
    <location>
        <begin position="147"/>
        <end position="246"/>
    </location>
</feature>
<evidence type="ECO:0000256" key="1">
    <source>
        <dbReference type="ARBA" id="ARBA00022574"/>
    </source>
</evidence>
<dbReference type="EMBL" id="QGKL01000019">
    <property type="protein sequence ID" value="PWQ97505.1"/>
    <property type="molecule type" value="Genomic_DNA"/>
</dbReference>
<dbReference type="InterPro" id="IPR001680">
    <property type="entry name" value="WD40_rpt"/>
</dbReference>
<dbReference type="PROSITE" id="PS50294">
    <property type="entry name" value="WD_REPEATS_REGION"/>
    <property type="match status" value="2"/>
</dbReference>
<comment type="caution">
    <text evidence="5">The sequence shown here is derived from an EMBL/GenBank/DDBJ whole genome shotgun (WGS) entry which is preliminary data.</text>
</comment>
<evidence type="ECO:0000256" key="2">
    <source>
        <dbReference type="ARBA" id="ARBA00022737"/>
    </source>
</evidence>
<dbReference type="PROSITE" id="PS50082">
    <property type="entry name" value="WD_REPEATS_2"/>
    <property type="match status" value="3"/>
</dbReference>
<feature type="repeat" description="WD" evidence="3">
    <location>
        <begin position="62"/>
        <end position="103"/>
    </location>
</feature>
<evidence type="ECO:0000313" key="6">
    <source>
        <dbReference type="Proteomes" id="UP000245506"/>
    </source>
</evidence>
<dbReference type="AlphaFoldDB" id="A0A317CG22"/>
<dbReference type="Pfam" id="PF00400">
    <property type="entry name" value="WD40"/>
    <property type="match status" value="3"/>
</dbReference>
<dbReference type="InterPro" id="IPR013979">
    <property type="entry name" value="TIF_beta_prop-like"/>
</dbReference>